<dbReference type="STRING" id="61647.LG71_06195"/>
<protein>
    <submittedName>
        <fullName evidence="2">MaoC family dehydratase</fullName>
    </submittedName>
</protein>
<dbReference type="Proteomes" id="UP000036196">
    <property type="component" value="Unassembled WGS sequence"/>
</dbReference>
<dbReference type="RefSeq" id="WP_048253503.1">
    <property type="nucleotide sequence ID" value="NZ_CACVCI010000001.1"/>
</dbReference>
<accession>A0A0J5KAK7</accession>
<organism evidence="1 3">
    <name type="scientific">Pluralibacter gergoviae</name>
    <name type="common">Enterobacter gergoviae</name>
    <dbReference type="NCBI Taxonomy" id="61647"/>
    <lineage>
        <taxon>Bacteria</taxon>
        <taxon>Pseudomonadati</taxon>
        <taxon>Pseudomonadota</taxon>
        <taxon>Gammaproteobacteria</taxon>
        <taxon>Enterobacterales</taxon>
        <taxon>Enterobacteriaceae</taxon>
        <taxon>Pluralibacter</taxon>
    </lineage>
</organism>
<dbReference type="AlphaFoldDB" id="A0A0J5KAK7"/>
<comment type="caution">
    <text evidence="1">The sequence shown here is derived from an EMBL/GenBank/DDBJ whole genome shotgun (WGS) entry which is preliminary data.</text>
</comment>
<reference evidence="2" key="2">
    <citation type="submission" date="2023-08" db="EMBL/GenBank/DDBJ databases">
        <title>WGS of pathogenic bacterial species, Los Angeles County Public Health Laboratories.</title>
        <authorList>
            <person name="Garrigues J.M."/>
            <person name="Green N.M."/>
        </authorList>
    </citation>
    <scope>NUCLEOTIDE SEQUENCE</scope>
    <source>
        <strain evidence="2">LACPHL-BACT-2023-00068</strain>
    </source>
</reference>
<evidence type="ECO:0000313" key="2">
    <source>
        <dbReference type="EMBL" id="MDQ2309864.1"/>
    </source>
</evidence>
<keyword evidence="3" id="KW-1185">Reference proteome</keyword>
<proteinExistence type="predicted"/>
<dbReference type="EMBL" id="JAVDNV010000007">
    <property type="protein sequence ID" value="MDQ2309864.1"/>
    <property type="molecule type" value="Genomic_DNA"/>
</dbReference>
<sequence length="266" mass="29110">MILTYTRRDADAWAAFSGDDNPIHFDPERARALGADGLSVHGMRAMLDIKQQLSEALLHSSPQGRYYLFNARLRQPLICNKPYLLTLTGGSERVRLSAKVTREDHALCFSAKLAAAKPLEPVLRSRAVHYSAGMLRALSERFPLPLDAPGQAWNFVDAVLFQCLVAAPETLLNVAEVFPGLQVRSLSEIFRQVPVVQTHHDVHFDAGLLMTDVRAIVEGGLHCAVQPPVIAGSEENGYVLGIVIRAWTADGPLLSSSVTLKTLPIL</sequence>
<dbReference type="PATRIC" id="fig|61647.14.peg.4404"/>
<dbReference type="InterPro" id="IPR029069">
    <property type="entry name" value="HotDog_dom_sf"/>
</dbReference>
<dbReference type="Proteomes" id="UP001236270">
    <property type="component" value="Unassembled WGS sequence"/>
</dbReference>
<dbReference type="GeneID" id="61383005"/>
<dbReference type="EMBL" id="LDZF01000006">
    <property type="protein sequence ID" value="KMK14737.1"/>
    <property type="molecule type" value="Genomic_DNA"/>
</dbReference>
<evidence type="ECO:0000313" key="1">
    <source>
        <dbReference type="EMBL" id="KMK14737.1"/>
    </source>
</evidence>
<dbReference type="eggNOG" id="COG2030">
    <property type="taxonomic scope" value="Bacteria"/>
</dbReference>
<dbReference type="SUPFAM" id="SSF54637">
    <property type="entry name" value="Thioesterase/thiol ester dehydrase-isomerase"/>
    <property type="match status" value="1"/>
</dbReference>
<evidence type="ECO:0000313" key="3">
    <source>
        <dbReference type="Proteomes" id="UP000036196"/>
    </source>
</evidence>
<gene>
    <name evidence="1" type="ORF">ABW06_07840</name>
    <name evidence="2" type="ORF">RBJ30_12270</name>
</gene>
<dbReference type="Gene3D" id="3.10.129.10">
    <property type="entry name" value="Hotdog Thioesterase"/>
    <property type="match status" value="1"/>
</dbReference>
<reference evidence="1 3" key="1">
    <citation type="submission" date="2015-05" db="EMBL/GenBank/DDBJ databases">
        <title>Genome sequences of Pluralibacter gergoviae.</title>
        <authorList>
            <person name="Greninger A.L."/>
            <person name="Miller S."/>
        </authorList>
    </citation>
    <scope>NUCLEOTIDE SEQUENCE [LARGE SCALE GENOMIC DNA]</scope>
    <source>
        <strain evidence="1 3">JS81F13</strain>
    </source>
</reference>
<name>A0A0J5KAK7_PLUGE</name>
<dbReference type="CDD" id="cd03441">
    <property type="entry name" value="R_hydratase_like"/>
    <property type="match status" value="1"/>
</dbReference>